<dbReference type="Pfam" id="PF10400">
    <property type="entry name" value="Vir_act_alpha_C"/>
    <property type="match status" value="1"/>
</dbReference>
<keyword evidence="4" id="KW-1185">Reference proteome</keyword>
<gene>
    <name evidence="3" type="ORF">SAMN05661109_01594</name>
</gene>
<evidence type="ECO:0000259" key="2">
    <source>
        <dbReference type="Pfam" id="PF10400"/>
    </source>
</evidence>
<accession>A0A1H9TXA3</accession>
<dbReference type="Gene3D" id="1.10.10.10">
    <property type="entry name" value="Winged helix-like DNA-binding domain superfamily/Winged helix DNA-binding domain"/>
    <property type="match status" value="1"/>
</dbReference>
<dbReference type="AlphaFoldDB" id="A0A1H9TXA3"/>
<dbReference type="RefSeq" id="WP_092258714.1">
    <property type="nucleotide sequence ID" value="NZ_CP047199.1"/>
</dbReference>
<sequence length="178" mass="20502">MSIRHSLLALLSETPRTPAELQHAFHQATNDLWRLNMGQVSQTLSRLERDDLIHEQGTITTPTGHEATRYTQTDAGSEELATWWTDPVLRPANDRDELVIKISLARHTPHIDLLRILDSQRRAVLAEIRELNTTLREMNSSLSTQRLAAERRIFDLESDARFLDRVEAMLNEDRAERT</sequence>
<dbReference type="STRING" id="1121357.SAMN05661109_01594"/>
<name>A0A1H9TXA3_9CORY</name>
<evidence type="ECO:0000313" key="3">
    <source>
        <dbReference type="EMBL" id="SES01604.1"/>
    </source>
</evidence>
<organism evidence="3 4">
    <name type="scientific">Corynebacterium cystitidis DSM 20524</name>
    <dbReference type="NCBI Taxonomy" id="1121357"/>
    <lineage>
        <taxon>Bacteria</taxon>
        <taxon>Bacillati</taxon>
        <taxon>Actinomycetota</taxon>
        <taxon>Actinomycetes</taxon>
        <taxon>Mycobacteriales</taxon>
        <taxon>Corynebacteriaceae</taxon>
        <taxon>Corynebacterium</taxon>
    </lineage>
</organism>
<dbReference type="PANTHER" id="PTHR43252">
    <property type="entry name" value="TRANSCRIPTIONAL REGULATOR YQJI"/>
    <property type="match status" value="1"/>
</dbReference>
<dbReference type="Proteomes" id="UP000198929">
    <property type="component" value="Unassembled WGS sequence"/>
</dbReference>
<feature type="domain" description="Transcription regulator PadR C-terminal" evidence="2">
    <location>
        <begin position="95"/>
        <end position="170"/>
    </location>
</feature>
<reference evidence="4" key="1">
    <citation type="submission" date="2016-10" db="EMBL/GenBank/DDBJ databases">
        <authorList>
            <person name="Varghese N."/>
            <person name="Submissions S."/>
        </authorList>
    </citation>
    <scope>NUCLEOTIDE SEQUENCE [LARGE SCALE GENOMIC DNA]</scope>
    <source>
        <strain evidence="4">DSM 20524</strain>
    </source>
</reference>
<dbReference type="InterPro" id="IPR005149">
    <property type="entry name" value="Tscrpt_reg_PadR_N"/>
</dbReference>
<dbReference type="InterPro" id="IPR018309">
    <property type="entry name" value="Tscrpt_reg_PadR_C"/>
</dbReference>
<dbReference type="InterPro" id="IPR036388">
    <property type="entry name" value="WH-like_DNA-bd_sf"/>
</dbReference>
<dbReference type="InterPro" id="IPR036390">
    <property type="entry name" value="WH_DNA-bd_sf"/>
</dbReference>
<proteinExistence type="predicted"/>
<dbReference type="Pfam" id="PF03551">
    <property type="entry name" value="PadR"/>
    <property type="match status" value="1"/>
</dbReference>
<dbReference type="EMBL" id="FOGQ01000006">
    <property type="protein sequence ID" value="SES01604.1"/>
    <property type="molecule type" value="Genomic_DNA"/>
</dbReference>
<dbReference type="PANTHER" id="PTHR43252:SF6">
    <property type="entry name" value="NEGATIVE TRANSCRIPTION REGULATOR PADR"/>
    <property type="match status" value="1"/>
</dbReference>
<feature type="domain" description="Transcription regulator PadR N-terminal" evidence="1">
    <location>
        <begin position="7"/>
        <end position="81"/>
    </location>
</feature>
<evidence type="ECO:0000313" key="4">
    <source>
        <dbReference type="Proteomes" id="UP000198929"/>
    </source>
</evidence>
<dbReference type="SUPFAM" id="SSF46785">
    <property type="entry name" value="Winged helix' DNA-binding domain"/>
    <property type="match status" value="1"/>
</dbReference>
<protein>
    <submittedName>
        <fullName evidence="3">Transcriptional regulator, PadR family</fullName>
    </submittedName>
</protein>
<evidence type="ECO:0000259" key="1">
    <source>
        <dbReference type="Pfam" id="PF03551"/>
    </source>
</evidence>